<proteinExistence type="predicted"/>
<comment type="caution">
    <text evidence="1">The sequence shown here is derived from an EMBL/GenBank/DDBJ whole genome shotgun (WGS) entry which is preliminary data.</text>
</comment>
<gene>
    <name evidence="1" type="ORF">SO802_015526</name>
</gene>
<reference evidence="1 2" key="1">
    <citation type="submission" date="2024-01" db="EMBL/GenBank/DDBJ databases">
        <title>A telomere-to-telomere, gap-free genome of sweet tea (Lithocarpus litseifolius).</title>
        <authorList>
            <person name="Zhou J."/>
        </authorList>
    </citation>
    <scope>NUCLEOTIDE SEQUENCE [LARGE SCALE GENOMIC DNA]</scope>
    <source>
        <strain evidence="1">Zhou-2022a</strain>
        <tissue evidence="1">Leaf</tissue>
    </source>
</reference>
<organism evidence="1 2">
    <name type="scientific">Lithocarpus litseifolius</name>
    <dbReference type="NCBI Taxonomy" id="425828"/>
    <lineage>
        <taxon>Eukaryota</taxon>
        <taxon>Viridiplantae</taxon>
        <taxon>Streptophyta</taxon>
        <taxon>Embryophyta</taxon>
        <taxon>Tracheophyta</taxon>
        <taxon>Spermatophyta</taxon>
        <taxon>Magnoliopsida</taxon>
        <taxon>eudicotyledons</taxon>
        <taxon>Gunneridae</taxon>
        <taxon>Pentapetalae</taxon>
        <taxon>rosids</taxon>
        <taxon>fabids</taxon>
        <taxon>Fagales</taxon>
        <taxon>Fagaceae</taxon>
        <taxon>Lithocarpus</taxon>
    </lineage>
</organism>
<accession>A0AAW2CX82</accession>
<evidence type="ECO:0000313" key="1">
    <source>
        <dbReference type="EMBL" id="KAL0001745.1"/>
    </source>
</evidence>
<sequence length="85" mass="10071">MGFQESWVAMIMECITTVTYFILVNREPKGLITPTRGLRQDQPWRSVRRSNSFYPSMRRQQAKWLIRRRPLSSLANTQVCNPKKL</sequence>
<dbReference type="AlphaFoldDB" id="A0AAW2CX82"/>
<dbReference type="Proteomes" id="UP001459277">
    <property type="component" value="Unassembled WGS sequence"/>
</dbReference>
<evidence type="ECO:0008006" key="3">
    <source>
        <dbReference type="Google" id="ProtNLM"/>
    </source>
</evidence>
<name>A0AAW2CX82_9ROSI</name>
<protein>
    <recommendedName>
        <fullName evidence="3">Ycf15 protein</fullName>
    </recommendedName>
</protein>
<keyword evidence="2" id="KW-1185">Reference proteome</keyword>
<dbReference type="EMBL" id="JAZDWU010000005">
    <property type="protein sequence ID" value="KAL0001745.1"/>
    <property type="molecule type" value="Genomic_DNA"/>
</dbReference>
<evidence type="ECO:0000313" key="2">
    <source>
        <dbReference type="Proteomes" id="UP001459277"/>
    </source>
</evidence>